<feature type="compositionally biased region" description="Low complexity" evidence="1">
    <location>
        <begin position="1"/>
        <end position="19"/>
    </location>
</feature>
<accession>A0A0A9ERU0</accession>
<dbReference type="AlphaFoldDB" id="A0A0A9ERU0"/>
<proteinExistence type="predicted"/>
<reference evidence="2" key="1">
    <citation type="submission" date="2014-09" db="EMBL/GenBank/DDBJ databases">
        <authorList>
            <person name="Magalhaes I.L.F."/>
            <person name="Oliveira U."/>
            <person name="Santos F.R."/>
            <person name="Vidigal T.H.D.A."/>
            <person name="Brescovit A.D."/>
            <person name="Santos A.J."/>
        </authorList>
    </citation>
    <scope>NUCLEOTIDE SEQUENCE</scope>
    <source>
        <tissue evidence="2">Shoot tissue taken approximately 20 cm above the soil surface</tissue>
    </source>
</reference>
<dbReference type="EMBL" id="GBRH01196187">
    <property type="protein sequence ID" value="JAE01709.1"/>
    <property type="molecule type" value="Transcribed_RNA"/>
</dbReference>
<organism evidence="2">
    <name type="scientific">Arundo donax</name>
    <name type="common">Giant reed</name>
    <name type="synonym">Donax arundinaceus</name>
    <dbReference type="NCBI Taxonomy" id="35708"/>
    <lineage>
        <taxon>Eukaryota</taxon>
        <taxon>Viridiplantae</taxon>
        <taxon>Streptophyta</taxon>
        <taxon>Embryophyta</taxon>
        <taxon>Tracheophyta</taxon>
        <taxon>Spermatophyta</taxon>
        <taxon>Magnoliopsida</taxon>
        <taxon>Liliopsida</taxon>
        <taxon>Poales</taxon>
        <taxon>Poaceae</taxon>
        <taxon>PACMAD clade</taxon>
        <taxon>Arundinoideae</taxon>
        <taxon>Arundineae</taxon>
        <taxon>Arundo</taxon>
    </lineage>
</organism>
<protein>
    <submittedName>
        <fullName evidence="2">Uncharacterized protein</fullName>
    </submittedName>
</protein>
<evidence type="ECO:0000313" key="2">
    <source>
        <dbReference type="EMBL" id="JAE01709.1"/>
    </source>
</evidence>
<reference evidence="2" key="2">
    <citation type="journal article" date="2015" name="Data Brief">
        <title>Shoot transcriptome of the giant reed, Arundo donax.</title>
        <authorList>
            <person name="Barrero R.A."/>
            <person name="Guerrero F.D."/>
            <person name="Moolhuijzen P."/>
            <person name="Goolsby J.A."/>
            <person name="Tidwell J."/>
            <person name="Bellgard S.E."/>
            <person name="Bellgard M.I."/>
        </authorList>
    </citation>
    <scope>NUCLEOTIDE SEQUENCE</scope>
    <source>
        <tissue evidence="2">Shoot tissue taken approximately 20 cm above the soil surface</tissue>
    </source>
</reference>
<feature type="region of interest" description="Disordered" evidence="1">
    <location>
        <begin position="1"/>
        <end position="20"/>
    </location>
</feature>
<evidence type="ECO:0000256" key="1">
    <source>
        <dbReference type="SAM" id="MobiDB-lite"/>
    </source>
</evidence>
<sequence length="46" mass="5007">MRNNATASASASSLSSSTSWRRSMVFSLTTTVKLTLSPSLNMLIIW</sequence>
<name>A0A0A9ERU0_ARUDO</name>